<protein>
    <submittedName>
        <fullName evidence="1">Uncharacterized protein</fullName>
    </submittedName>
</protein>
<accession>A0ABD0JRT3</accession>
<dbReference type="EMBL" id="JACVVK020000353">
    <property type="protein sequence ID" value="KAK7477339.1"/>
    <property type="molecule type" value="Genomic_DNA"/>
</dbReference>
<reference evidence="1 2" key="1">
    <citation type="journal article" date="2023" name="Sci. Data">
        <title>Genome assembly of the Korean intertidal mud-creeper Batillaria attramentaria.</title>
        <authorList>
            <person name="Patra A.K."/>
            <person name="Ho P.T."/>
            <person name="Jun S."/>
            <person name="Lee S.J."/>
            <person name="Kim Y."/>
            <person name="Won Y.J."/>
        </authorList>
    </citation>
    <scope>NUCLEOTIDE SEQUENCE [LARGE SCALE GENOMIC DNA]</scope>
    <source>
        <strain evidence="1">Wonlab-2016</strain>
    </source>
</reference>
<evidence type="ECO:0000313" key="2">
    <source>
        <dbReference type="Proteomes" id="UP001519460"/>
    </source>
</evidence>
<gene>
    <name evidence="1" type="ORF">BaRGS_00031404</name>
</gene>
<name>A0ABD0JRT3_9CAEN</name>
<dbReference type="AlphaFoldDB" id="A0ABD0JRT3"/>
<comment type="caution">
    <text evidence="1">The sequence shown here is derived from an EMBL/GenBank/DDBJ whole genome shotgun (WGS) entry which is preliminary data.</text>
</comment>
<keyword evidence="2" id="KW-1185">Reference proteome</keyword>
<organism evidence="1 2">
    <name type="scientific">Batillaria attramentaria</name>
    <dbReference type="NCBI Taxonomy" id="370345"/>
    <lineage>
        <taxon>Eukaryota</taxon>
        <taxon>Metazoa</taxon>
        <taxon>Spiralia</taxon>
        <taxon>Lophotrochozoa</taxon>
        <taxon>Mollusca</taxon>
        <taxon>Gastropoda</taxon>
        <taxon>Caenogastropoda</taxon>
        <taxon>Sorbeoconcha</taxon>
        <taxon>Cerithioidea</taxon>
        <taxon>Batillariidae</taxon>
        <taxon>Batillaria</taxon>
    </lineage>
</organism>
<dbReference type="Proteomes" id="UP001519460">
    <property type="component" value="Unassembled WGS sequence"/>
</dbReference>
<evidence type="ECO:0000313" key="1">
    <source>
        <dbReference type="EMBL" id="KAK7477339.1"/>
    </source>
</evidence>
<sequence length="72" mass="7970">MANDNLTMRRFQTRAQSVEYNHPTSPSALISFIFQAKLALVFESAATLSGIPGCPARGTIDKYERAKRTLPL</sequence>
<proteinExistence type="predicted"/>